<protein>
    <submittedName>
        <fullName evidence="1">Uncharacterized protein</fullName>
    </submittedName>
</protein>
<name>A0ACB8ZV20_CICIN</name>
<evidence type="ECO:0000313" key="1">
    <source>
        <dbReference type="EMBL" id="KAI3701199.1"/>
    </source>
</evidence>
<dbReference type="EMBL" id="CM042016">
    <property type="protein sequence ID" value="KAI3701199.1"/>
    <property type="molecule type" value="Genomic_DNA"/>
</dbReference>
<reference evidence="1 2" key="2">
    <citation type="journal article" date="2022" name="Mol. Ecol. Resour.">
        <title>The genomes of chicory, endive, great burdock and yacon provide insights into Asteraceae paleo-polyploidization history and plant inulin production.</title>
        <authorList>
            <person name="Fan W."/>
            <person name="Wang S."/>
            <person name="Wang H."/>
            <person name="Wang A."/>
            <person name="Jiang F."/>
            <person name="Liu H."/>
            <person name="Zhao H."/>
            <person name="Xu D."/>
            <person name="Zhang Y."/>
        </authorList>
    </citation>
    <scope>NUCLEOTIDE SEQUENCE [LARGE SCALE GENOMIC DNA]</scope>
    <source>
        <strain evidence="2">cv. Punajuju</strain>
        <tissue evidence="1">Leaves</tissue>
    </source>
</reference>
<evidence type="ECO:0000313" key="2">
    <source>
        <dbReference type="Proteomes" id="UP001055811"/>
    </source>
</evidence>
<accession>A0ACB8ZV20</accession>
<dbReference type="Proteomes" id="UP001055811">
    <property type="component" value="Linkage Group LG08"/>
</dbReference>
<comment type="caution">
    <text evidence="1">The sequence shown here is derived from an EMBL/GenBank/DDBJ whole genome shotgun (WGS) entry which is preliminary data.</text>
</comment>
<keyword evidence="2" id="KW-1185">Reference proteome</keyword>
<sequence>MRLEKTTKRRLEKDNSLGSSLDWKPVKWICSGSLSSRGSGFSHQSSCKIIGVDPLDTKSDAQQGNSTSGDVGSGFSHQSSCKIIGVDPLDTNIVDASRAVWDALAVTGDEYGKTAVTWEDA</sequence>
<organism evidence="1 2">
    <name type="scientific">Cichorium intybus</name>
    <name type="common">Chicory</name>
    <dbReference type="NCBI Taxonomy" id="13427"/>
    <lineage>
        <taxon>Eukaryota</taxon>
        <taxon>Viridiplantae</taxon>
        <taxon>Streptophyta</taxon>
        <taxon>Embryophyta</taxon>
        <taxon>Tracheophyta</taxon>
        <taxon>Spermatophyta</taxon>
        <taxon>Magnoliopsida</taxon>
        <taxon>eudicotyledons</taxon>
        <taxon>Gunneridae</taxon>
        <taxon>Pentapetalae</taxon>
        <taxon>asterids</taxon>
        <taxon>campanulids</taxon>
        <taxon>Asterales</taxon>
        <taxon>Asteraceae</taxon>
        <taxon>Cichorioideae</taxon>
        <taxon>Cichorieae</taxon>
        <taxon>Cichoriinae</taxon>
        <taxon>Cichorium</taxon>
    </lineage>
</organism>
<proteinExistence type="predicted"/>
<gene>
    <name evidence="1" type="ORF">L2E82_45848</name>
</gene>
<reference evidence="2" key="1">
    <citation type="journal article" date="2022" name="Mol. Ecol. Resour.">
        <title>The genomes of chicory, endive, great burdock and yacon provide insights into Asteraceae palaeo-polyploidization history and plant inulin production.</title>
        <authorList>
            <person name="Fan W."/>
            <person name="Wang S."/>
            <person name="Wang H."/>
            <person name="Wang A."/>
            <person name="Jiang F."/>
            <person name="Liu H."/>
            <person name="Zhao H."/>
            <person name="Xu D."/>
            <person name="Zhang Y."/>
        </authorList>
    </citation>
    <scope>NUCLEOTIDE SEQUENCE [LARGE SCALE GENOMIC DNA]</scope>
    <source>
        <strain evidence="2">cv. Punajuju</strain>
    </source>
</reference>